<dbReference type="GO" id="GO:0016740">
    <property type="term" value="F:transferase activity"/>
    <property type="evidence" value="ECO:0007669"/>
    <property type="project" value="InterPro"/>
</dbReference>
<proteinExistence type="predicted"/>
<sequence length="319" mass="33590">MSSCSSSMTARGCAHLAIVYVSEGRCPSILSELAVFAATATATEAAPRALLAHSFADPTYNRTSFYFVGSHVAASASSFVKAALARLEFSTHRGTHPTLGTVDHVCFSPLGTATALDSASEASTFASSLHSAVPTLPIYGYGPRLTGLCLKDIRKSLGYFTPTTTGAATIGRLHALVKENPPSAWTTQHVNAKGIDPELLSPEPHGVLCMGSVPLVLNYNLRCHPQDSKLTVAKLTRQVRCIDQVEALTLQHQDGAYEVACNLLNCQEGTPAQVLSAAEAAAVEVGARITDAYFTGPTEAALLEAWRATIVLESGVKTS</sequence>
<dbReference type="AlphaFoldDB" id="W4GBF7"/>
<dbReference type="PANTHER" id="PTHR12234:SF1">
    <property type="entry name" value="FORMIMINOTRANSFERASE N-TERMINAL SUBDOMAIN-CONTAINING PROTEIN"/>
    <property type="match status" value="1"/>
</dbReference>
<dbReference type="STRING" id="112090.W4GBF7"/>
<dbReference type="InterPro" id="IPR051623">
    <property type="entry name" value="FTCD"/>
</dbReference>
<protein>
    <recommendedName>
        <fullName evidence="1">Formiminotransferase N-terminal subdomain domain-containing protein</fullName>
    </recommendedName>
</protein>
<dbReference type="EMBL" id="KI913134">
    <property type="protein sequence ID" value="ETV77000.1"/>
    <property type="molecule type" value="Genomic_DNA"/>
</dbReference>
<name>W4GBF7_APHAT</name>
<dbReference type="GeneID" id="20810913"/>
<dbReference type="VEuPathDB" id="FungiDB:H257_08917"/>
<accession>W4GBF7</accession>
<dbReference type="OrthoDB" id="48036at2759"/>
<evidence type="ECO:0000313" key="2">
    <source>
        <dbReference type="EMBL" id="ETV77000.1"/>
    </source>
</evidence>
<dbReference type="GO" id="GO:0005542">
    <property type="term" value="F:folic acid binding"/>
    <property type="evidence" value="ECO:0007669"/>
    <property type="project" value="InterPro"/>
</dbReference>
<dbReference type="SMART" id="SM01222">
    <property type="entry name" value="FTCD_N"/>
    <property type="match status" value="1"/>
</dbReference>
<dbReference type="PANTHER" id="PTHR12234">
    <property type="entry name" value="FORMIMINOTRANSFERASE-CYCLODEAMINASE"/>
    <property type="match status" value="1"/>
</dbReference>
<reference evidence="2" key="1">
    <citation type="submission" date="2013-12" db="EMBL/GenBank/DDBJ databases">
        <title>The Genome Sequence of Aphanomyces astaci APO3.</title>
        <authorList>
            <consortium name="The Broad Institute Genomics Platform"/>
            <person name="Russ C."/>
            <person name="Tyler B."/>
            <person name="van West P."/>
            <person name="Dieguez-Uribeondo J."/>
            <person name="Young S.K."/>
            <person name="Zeng Q."/>
            <person name="Gargeya S."/>
            <person name="Fitzgerald M."/>
            <person name="Abouelleil A."/>
            <person name="Alvarado L."/>
            <person name="Chapman S.B."/>
            <person name="Gainer-Dewar J."/>
            <person name="Goldberg J."/>
            <person name="Griggs A."/>
            <person name="Gujja S."/>
            <person name="Hansen M."/>
            <person name="Howarth C."/>
            <person name="Imamovic A."/>
            <person name="Ireland A."/>
            <person name="Larimer J."/>
            <person name="McCowan C."/>
            <person name="Murphy C."/>
            <person name="Pearson M."/>
            <person name="Poon T.W."/>
            <person name="Priest M."/>
            <person name="Roberts A."/>
            <person name="Saif S."/>
            <person name="Shea T."/>
            <person name="Sykes S."/>
            <person name="Wortman J."/>
            <person name="Nusbaum C."/>
            <person name="Birren B."/>
        </authorList>
    </citation>
    <scope>NUCLEOTIDE SEQUENCE [LARGE SCALE GENOMIC DNA]</scope>
    <source>
        <strain evidence="2">APO3</strain>
    </source>
</reference>
<organism evidence="2">
    <name type="scientific">Aphanomyces astaci</name>
    <name type="common">Crayfish plague agent</name>
    <dbReference type="NCBI Taxonomy" id="112090"/>
    <lineage>
        <taxon>Eukaryota</taxon>
        <taxon>Sar</taxon>
        <taxon>Stramenopiles</taxon>
        <taxon>Oomycota</taxon>
        <taxon>Saprolegniomycetes</taxon>
        <taxon>Saprolegniales</taxon>
        <taxon>Verrucalvaceae</taxon>
        <taxon>Aphanomyces</taxon>
    </lineage>
</organism>
<gene>
    <name evidence="2" type="ORF">H257_08917</name>
</gene>
<dbReference type="InterPro" id="IPR012886">
    <property type="entry name" value="Formiminotransferase_N"/>
</dbReference>
<dbReference type="InterPro" id="IPR037064">
    <property type="entry name" value="Formiminotransferase_N_sf"/>
</dbReference>
<dbReference type="Pfam" id="PF07837">
    <property type="entry name" value="FTCD_N"/>
    <property type="match status" value="1"/>
</dbReference>
<feature type="domain" description="Formiminotransferase N-terminal subdomain" evidence="1">
    <location>
        <begin position="15"/>
        <end position="194"/>
    </location>
</feature>
<evidence type="ECO:0000259" key="1">
    <source>
        <dbReference type="SMART" id="SM01222"/>
    </source>
</evidence>
<dbReference type="RefSeq" id="XP_009833306.1">
    <property type="nucleotide sequence ID" value="XM_009835004.1"/>
</dbReference>
<dbReference type="SUPFAM" id="SSF55116">
    <property type="entry name" value="Formiminotransferase domain of formiminotransferase-cyclodeaminase"/>
    <property type="match status" value="1"/>
</dbReference>
<dbReference type="InterPro" id="IPR022384">
    <property type="entry name" value="FormiminoTrfase_cat_dom_sf"/>
</dbReference>
<dbReference type="Gene3D" id="3.30.990.10">
    <property type="entry name" value="Formiminotransferase, N-terminal subdomain"/>
    <property type="match status" value="1"/>
</dbReference>